<proteinExistence type="predicted"/>
<accession>A0A4R2IRH9</accession>
<evidence type="ECO:0000313" key="2">
    <source>
        <dbReference type="EMBL" id="TCO47981.1"/>
    </source>
</evidence>
<dbReference type="AlphaFoldDB" id="A0A4R2IRH9"/>
<evidence type="ECO:0000313" key="3">
    <source>
        <dbReference type="Proteomes" id="UP000295680"/>
    </source>
</evidence>
<dbReference type="Pfam" id="PF12307">
    <property type="entry name" value="DUF3631"/>
    <property type="match status" value="1"/>
</dbReference>
<reference evidence="2 3" key="1">
    <citation type="submission" date="2019-03" db="EMBL/GenBank/DDBJ databases">
        <title>Genomic Encyclopedia of Type Strains, Phase IV (KMG-IV): sequencing the most valuable type-strain genomes for metagenomic binning, comparative biology and taxonomic classification.</title>
        <authorList>
            <person name="Goeker M."/>
        </authorList>
    </citation>
    <scope>NUCLEOTIDE SEQUENCE [LARGE SCALE GENOMIC DNA]</scope>
    <source>
        <strain evidence="2 3">DSM 45934</strain>
    </source>
</reference>
<dbReference type="Proteomes" id="UP000295680">
    <property type="component" value="Unassembled WGS sequence"/>
</dbReference>
<dbReference type="EMBL" id="SLWS01000016">
    <property type="protein sequence ID" value="TCO47981.1"/>
    <property type="molecule type" value="Genomic_DNA"/>
</dbReference>
<keyword evidence="3" id="KW-1185">Reference proteome</keyword>
<evidence type="ECO:0000259" key="1">
    <source>
        <dbReference type="Pfam" id="PF12307"/>
    </source>
</evidence>
<organism evidence="2 3">
    <name type="scientific">Actinocrispum wychmicini</name>
    <dbReference type="NCBI Taxonomy" id="1213861"/>
    <lineage>
        <taxon>Bacteria</taxon>
        <taxon>Bacillati</taxon>
        <taxon>Actinomycetota</taxon>
        <taxon>Actinomycetes</taxon>
        <taxon>Pseudonocardiales</taxon>
        <taxon>Pseudonocardiaceae</taxon>
        <taxon>Actinocrispum</taxon>
    </lineage>
</organism>
<dbReference type="InterPro" id="IPR022081">
    <property type="entry name" value="DUF3631"/>
</dbReference>
<dbReference type="RefSeq" id="WP_424923444.1">
    <property type="nucleotide sequence ID" value="NZ_SLWS01000016.1"/>
</dbReference>
<protein>
    <submittedName>
        <fullName evidence="2">Uncharacterized protein DUF3631</fullName>
    </submittedName>
</protein>
<gene>
    <name evidence="2" type="ORF">EV192_11634</name>
</gene>
<comment type="caution">
    <text evidence="2">The sequence shown here is derived from an EMBL/GenBank/DDBJ whole genome shotgun (WGS) entry which is preliminary data.</text>
</comment>
<name>A0A4R2IRH9_9PSEU</name>
<feature type="domain" description="DUF3631" evidence="1">
    <location>
        <begin position="187"/>
        <end position="377"/>
    </location>
</feature>
<sequence length="426" mass="46400">MITHSITNRLIGSSTSTVPYGQSVLDDVVAFIRRFSAFPSRHCAPALALWYAHTHIAERLYVTPRLILDSAEPGSGKTRVLEVAQYLVSAPEMTLSASRAALFRIVAEGPVTILFDEVDTIFNGKTGGGNEDLRAMLNAGYKRSATIPRYDAAARVVRRYPVYTPAALAGIAGGMPATITTRAITIHMRRRRPEEHVDPFRERLVEQQAAPLRTAMADWVTSVADQVATAEPAMPQRVTDRSAEIWEPLLAIADAAGGHWPDTAREACRYFVLAPTLPSESLGIQLLSDMRDLFAASHTDRMATKDILAALLTLEDGPWATLPEGSLHARRLARELGRYGVSPVTFDAKIGKAKGYVSFSTTGKQSQLGLADAWSRYLPETSNSDTEDNHAGHAVTPVAAVTEARITPEVRRGYRSVGNSIRPVTL</sequence>